<dbReference type="EMBL" id="BARV01021785">
    <property type="protein sequence ID" value="GAI27588.1"/>
    <property type="molecule type" value="Genomic_DNA"/>
</dbReference>
<proteinExistence type="predicted"/>
<evidence type="ECO:0000313" key="1">
    <source>
        <dbReference type="EMBL" id="GAI27588.1"/>
    </source>
</evidence>
<organism evidence="1">
    <name type="scientific">marine sediment metagenome</name>
    <dbReference type="NCBI Taxonomy" id="412755"/>
    <lineage>
        <taxon>unclassified sequences</taxon>
        <taxon>metagenomes</taxon>
        <taxon>ecological metagenomes</taxon>
    </lineage>
</organism>
<name>X1M8H7_9ZZZZ</name>
<protein>
    <submittedName>
        <fullName evidence="1">Uncharacterized protein</fullName>
    </submittedName>
</protein>
<sequence>MKEALKVWIRNEKEIEEAIINGEDTQVIES</sequence>
<reference evidence="1" key="1">
    <citation type="journal article" date="2014" name="Front. Microbiol.">
        <title>High frequency of phylogenetically diverse reductive dehalogenase-homologous genes in deep subseafloor sedimentary metagenomes.</title>
        <authorList>
            <person name="Kawai M."/>
            <person name="Futagami T."/>
            <person name="Toyoda A."/>
            <person name="Takaki Y."/>
            <person name="Nishi S."/>
            <person name="Hori S."/>
            <person name="Arai W."/>
            <person name="Tsubouchi T."/>
            <person name="Morono Y."/>
            <person name="Uchiyama I."/>
            <person name="Ito T."/>
            <person name="Fujiyama A."/>
            <person name="Inagaki F."/>
            <person name="Takami H."/>
        </authorList>
    </citation>
    <scope>NUCLEOTIDE SEQUENCE</scope>
    <source>
        <strain evidence="1">Expedition CK06-06</strain>
    </source>
</reference>
<dbReference type="AlphaFoldDB" id="X1M8H7"/>
<accession>X1M8H7</accession>
<feature type="non-terminal residue" evidence="1">
    <location>
        <position position="30"/>
    </location>
</feature>
<comment type="caution">
    <text evidence="1">The sequence shown here is derived from an EMBL/GenBank/DDBJ whole genome shotgun (WGS) entry which is preliminary data.</text>
</comment>
<gene>
    <name evidence="1" type="ORF">S06H3_36023</name>
</gene>